<name>A0ABD2PFN8_9CUCU</name>
<accession>A0ABD2PFN8</accession>
<sequence length="54" mass="6236">SLVLTGYNEELPVPEQEYIIPSDEELNIAEVIVRCYDADKTNTLAMWVLRVRIL</sequence>
<protein>
    <submittedName>
        <fullName evidence="1">Uncharacterized protein</fullName>
    </submittedName>
</protein>
<dbReference type="EMBL" id="JABFTP020000186">
    <property type="protein sequence ID" value="KAL3289801.1"/>
    <property type="molecule type" value="Genomic_DNA"/>
</dbReference>
<evidence type="ECO:0000313" key="2">
    <source>
        <dbReference type="Proteomes" id="UP001516400"/>
    </source>
</evidence>
<feature type="non-terminal residue" evidence="1">
    <location>
        <position position="1"/>
    </location>
</feature>
<evidence type="ECO:0000313" key="1">
    <source>
        <dbReference type="EMBL" id="KAL3289801.1"/>
    </source>
</evidence>
<reference evidence="1 2" key="1">
    <citation type="journal article" date="2021" name="BMC Biol.">
        <title>Horizontally acquired antibacterial genes associated with adaptive radiation of ladybird beetles.</title>
        <authorList>
            <person name="Li H.S."/>
            <person name="Tang X.F."/>
            <person name="Huang Y.H."/>
            <person name="Xu Z.Y."/>
            <person name="Chen M.L."/>
            <person name="Du X.Y."/>
            <person name="Qiu B.Y."/>
            <person name="Chen P.T."/>
            <person name="Zhang W."/>
            <person name="Slipinski A."/>
            <person name="Escalona H.E."/>
            <person name="Waterhouse R.M."/>
            <person name="Zwick A."/>
            <person name="Pang H."/>
        </authorList>
    </citation>
    <scope>NUCLEOTIDE SEQUENCE [LARGE SCALE GENOMIC DNA]</scope>
    <source>
        <strain evidence="1">SYSU2018</strain>
    </source>
</reference>
<proteinExistence type="predicted"/>
<dbReference type="Proteomes" id="UP001516400">
    <property type="component" value="Unassembled WGS sequence"/>
</dbReference>
<dbReference type="AlphaFoldDB" id="A0ABD2PFN8"/>
<organism evidence="1 2">
    <name type="scientific">Cryptolaemus montrouzieri</name>
    <dbReference type="NCBI Taxonomy" id="559131"/>
    <lineage>
        <taxon>Eukaryota</taxon>
        <taxon>Metazoa</taxon>
        <taxon>Ecdysozoa</taxon>
        <taxon>Arthropoda</taxon>
        <taxon>Hexapoda</taxon>
        <taxon>Insecta</taxon>
        <taxon>Pterygota</taxon>
        <taxon>Neoptera</taxon>
        <taxon>Endopterygota</taxon>
        <taxon>Coleoptera</taxon>
        <taxon>Polyphaga</taxon>
        <taxon>Cucujiformia</taxon>
        <taxon>Coccinelloidea</taxon>
        <taxon>Coccinellidae</taxon>
        <taxon>Scymninae</taxon>
        <taxon>Scymnini</taxon>
        <taxon>Cryptolaemus</taxon>
    </lineage>
</organism>
<gene>
    <name evidence="1" type="ORF">HHI36_023193</name>
</gene>
<keyword evidence="2" id="KW-1185">Reference proteome</keyword>
<comment type="caution">
    <text evidence="1">The sequence shown here is derived from an EMBL/GenBank/DDBJ whole genome shotgun (WGS) entry which is preliminary data.</text>
</comment>